<evidence type="ECO:0000313" key="4">
    <source>
        <dbReference type="Proteomes" id="UP000242188"/>
    </source>
</evidence>
<dbReference type="SUPFAM" id="SSF54001">
    <property type="entry name" value="Cysteine proteinases"/>
    <property type="match status" value="1"/>
</dbReference>
<feature type="region of interest" description="Disordered" evidence="1">
    <location>
        <begin position="823"/>
        <end position="851"/>
    </location>
</feature>
<feature type="region of interest" description="Disordered" evidence="1">
    <location>
        <begin position="758"/>
        <end position="778"/>
    </location>
</feature>
<feature type="compositionally biased region" description="Polar residues" evidence="1">
    <location>
        <begin position="177"/>
        <end position="186"/>
    </location>
</feature>
<dbReference type="InterPro" id="IPR028890">
    <property type="entry name" value="Peptidase_C98"/>
</dbReference>
<feature type="compositionally biased region" description="Polar residues" evidence="1">
    <location>
        <begin position="717"/>
        <end position="735"/>
    </location>
</feature>
<dbReference type="STRING" id="6573.A0A210Q8Z9"/>
<feature type="compositionally biased region" description="Polar residues" evidence="1">
    <location>
        <begin position="823"/>
        <end position="849"/>
    </location>
</feature>
<keyword evidence="4" id="KW-1185">Reference proteome</keyword>
<feature type="compositionally biased region" description="Polar residues" evidence="1">
    <location>
        <begin position="158"/>
        <end position="168"/>
    </location>
</feature>
<dbReference type="GO" id="GO:0032183">
    <property type="term" value="F:SUMO binding"/>
    <property type="evidence" value="ECO:0007669"/>
    <property type="project" value="InterPro"/>
</dbReference>
<feature type="domain" description="USP" evidence="2">
    <location>
        <begin position="213"/>
        <end position="562"/>
    </location>
</feature>
<feature type="compositionally biased region" description="Polar residues" evidence="1">
    <location>
        <begin position="141"/>
        <end position="151"/>
    </location>
</feature>
<dbReference type="EMBL" id="NEDP02004556">
    <property type="protein sequence ID" value="OWF45208.1"/>
    <property type="molecule type" value="Genomic_DNA"/>
</dbReference>
<dbReference type="GO" id="GO:0030576">
    <property type="term" value="P:Cajal body organization"/>
    <property type="evidence" value="ECO:0007669"/>
    <property type="project" value="InterPro"/>
</dbReference>
<evidence type="ECO:0000313" key="3">
    <source>
        <dbReference type="EMBL" id="OWF45208.1"/>
    </source>
</evidence>
<dbReference type="GO" id="GO:0015030">
    <property type="term" value="C:Cajal body"/>
    <property type="evidence" value="ECO:0007669"/>
    <property type="project" value="TreeGrafter"/>
</dbReference>
<evidence type="ECO:0000256" key="1">
    <source>
        <dbReference type="SAM" id="MobiDB-lite"/>
    </source>
</evidence>
<evidence type="ECO:0000259" key="2">
    <source>
        <dbReference type="PROSITE" id="PS50235"/>
    </source>
</evidence>
<name>A0A210Q8Z9_MIZYE</name>
<feature type="compositionally biased region" description="Polar residues" evidence="1">
    <location>
        <begin position="120"/>
        <end position="133"/>
    </location>
</feature>
<organism evidence="3 4">
    <name type="scientific">Mizuhopecten yessoensis</name>
    <name type="common">Japanese scallop</name>
    <name type="synonym">Patinopecten yessoensis</name>
    <dbReference type="NCBI Taxonomy" id="6573"/>
    <lineage>
        <taxon>Eukaryota</taxon>
        <taxon>Metazoa</taxon>
        <taxon>Spiralia</taxon>
        <taxon>Lophotrochozoa</taxon>
        <taxon>Mollusca</taxon>
        <taxon>Bivalvia</taxon>
        <taxon>Autobranchia</taxon>
        <taxon>Pteriomorphia</taxon>
        <taxon>Pectinida</taxon>
        <taxon>Pectinoidea</taxon>
        <taxon>Pectinidae</taxon>
        <taxon>Mizuhopecten</taxon>
    </lineage>
</organism>
<reference evidence="3 4" key="1">
    <citation type="journal article" date="2017" name="Nat. Ecol. Evol.">
        <title>Scallop genome provides insights into evolution of bilaterian karyotype and development.</title>
        <authorList>
            <person name="Wang S."/>
            <person name="Zhang J."/>
            <person name="Jiao W."/>
            <person name="Li J."/>
            <person name="Xun X."/>
            <person name="Sun Y."/>
            <person name="Guo X."/>
            <person name="Huan P."/>
            <person name="Dong B."/>
            <person name="Zhang L."/>
            <person name="Hu X."/>
            <person name="Sun X."/>
            <person name="Wang J."/>
            <person name="Zhao C."/>
            <person name="Wang Y."/>
            <person name="Wang D."/>
            <person name="Huang X."/>
            <person name="Wang R."/>
            <person name="Lv J."/>
            <person name="Li Y."/>
            <person name="Zhang Z."/>
            <person name="Liu B."/>
            <person name="Lu W."/>
            <person name="Hui Y."/>
            <person name="Liang J."/>
            <person name="Zhou Z."/>
            <person name="Hou R."/>
            <person name="Li X."/>
            <person name="Liu Y."/>
            <person name="Li H."/>
            <person name="Ning X."/>
            <person name="Lin Y."/>
            <person name="Zhao L."/>
            <person name="Xing Q."/>
            <person name="Dou J."/>
            <person name="Li Y."/>
            <person name="Mao J."/>
            <person name="Guo H."/>
            <person name="Dou H."/>
            <person name="Li T."/>
            <person name="Mu C."/>
            <person name="Jiang W."/>
            <person name="Fu Q."/>
            <person name="Fu X."/>
            <person name="Miao Y."/>
            <person name="Liu J."/>
            <person name="Yu Q."/>
            <person name="Li R."/>
            <person name="Liao H."/>
            <person name="Li X."/>
            <person name="Kong Y."/>
            <person name="Jiang Z."/>
            <person name="Chourrout D."/>
            <person name="Li R."/>
            <person name="Bao Z."/>
        </authorList>
    </citation>
    <scope>NUCLEOTIDE SEQUENCE [LARGE SCALE GENOMIC DNA]</scope>
    <source>
        <strain evidence="3 4">PY_sf001</strain>
    </source>
</reference>
<comment type="caution">
    <text evidence="3">The sequence shown here is derived from an EMBL/GenBank/DDBJ whole genome shotgun (WGS) entry which is preliminary data.</text>
</comment>
<dbReference type="Pfam" id="PF15499">
    <property type="entry name" value="Peptidase_C98"/>
    <property type="match status" value="2"/>
</dbReference>
<dbReference type="PANTHER" id="PTHR15294:SF3">
    <property type="entry name" value="SUMO-SPECIFIC ISOPEPTIDASE USPL1"/>
    <property type="match status" value="1"/>
</dbReference>
<dbReference type="AlphaFoldDB" id="A0A210Q8Z9"/>
<proteinExistence type="predicted"/>
<dbReference type="OrthoDB" id="6160353at2759"/>
<dbReference type="PANTHER" id="PTHR15294">
    <property type="entry name" value="RETINOVIN-RELATED"/>
    <property type="match status" value="1"/>
</dbReference>
<dbReference type="InterPro" id="IPR038765">
    <property type="entry name" value="Papain-like_cys_pep_sf"/>
</dbReference>
<feature type="region of interest" description="Disordered" evidence="1">
    <location>
        <begin position="713"/>
        <end position="737"/>
    </location>
</feature>
<dbReference type="InterPro" id="IPR033505">
    <property type="entry name" value="USPL1"/>
</dbReference>
<dbReference type="InterPro" id="IPR028889">
    <property type="entry name" value="USP"/>
</dbReference>
<dbReference type="PROSITE" id="PS50235">
    <property type="entry name" value="USP_3"/>
    <property type="match status" value="1"/>
</dbReference>
<dbReference type="GO" id="GO:0016926">
    <property type="term" value="P:protein desumoylation"/>
    <property type="evidence" value="ECO:0007669"/>
    <property type="project" value="TreeGrafter"/>
</dbReference>
<accession>A0A210Q8Z9</accession>
<dbReference type="Proteomes" id="UP000242188">
    <property type="component" value="Unassembled WGS sequence"/>
</dbReference>
<dbReference type="Gene3D" id="3.90.70.10">
    <property type="entry name" value="Cysteine proteinases"/>
    <property type="match status" value="1"/>
</dbReference>
<sequence length="1019" mass="114033">MEEDKVMCCVCARNGKTNKLKTYQINFEEAIRFCEDDECTYPAGMDNSSWVLNRKFSELQVSKPSVIKKKSLPQRPHYASLKSTNYSYGLQKNISKSPVCTNPARVKSSLGMNQHHLKNGQNACLQSPRTSSTKTEKTHLVPNNKSGSQIQYPAFQQRPESVTQNNETPKLKRGNKSESIPNTTKSDAARQSIIGKSEKDCPSAMDQLRAFYPQWQNKDALCWMDVILCLLVHCKQVNKLKCGDPDSDPSIVCTLLKAYDQALSLLNKRSISNAAASPCDVDMFVTKSDNTKLVSQINLPSTLLFEEKVGTGCNDEDKSHVVSKSVNMSLQGDEVKTGAGLKLLKSDLVQLMLSHGDSEYSKAFDLLTNIREKIWHLLHPHLRCKKGKNDSPVFAIPLLTKNSKDLEQLLAIKYNFRFSCTKCGFQDDLLYEKVLPTFPNTTADFSMMEPKFLRPCFQCNAEGQLMTMVFERLPPVLMLHFQEGLHSNNFSGYDFRRHDQLYQVTGVIQYRNDPDHFIAWIRNPKEELWMECNDLKSPVCQFDQRSPSFPANQVHIMMWEAVSIEDGSRVTVQNGTRLVCTEDSLRSGHVDVSMKNSLMNESDLRSFVSEKGDFMHSVSGNGNNVIISTPSQSVSLHTPKTLKLTAMGEHQFQTGASKMNDRSQVNYQTPAKSMGKVVNVSLEHKLNVANIQNLAEIIKLQRRNVNKRVLPGAKNNLVHTPNSVHSNPESTTSTPPADKILEKTRNHVSFLRNMRNPRMSRVPNEPMRQQKVPRPVGLQGQGSLSFLSQILSNTKNKTSVSPVVKGKVFEGYRSKMSDATISFTSKNRTRSTSSEVDTESLTSRPNSPALSCHSDSVVIQKRKAELVSENITLPVLKRRRSQDTNFTSVPLPLHKKSVSLDAATTLVNKQLVSSKTVVNDSGLEVTNDNNQCSNSELFASASRNDCTFQETDILQNLYSALNIAMPAQTDDSKSPVKATGATQMDVENIPDISELDKFINSDDCDSNMGDNFDDFLSEL</sequence>
<protein>
    <submittedName>
        <fullName evidence="3">SUMO-specific isopeptidase USPL1</fullName>
    </submittedName>
</protein>
<gene>
    <name evidence="3" type="ORF">KP79_PYT23587</name>
</gene>
<feature type="region of interest" description="Disordered" evidence="1">
    <location>
        <begin position="120"/>
        <end position="198"/>
    </location>
</feature>